<dbReference type="EMBL" id="JSUH01000001">
    <property type="protein sequence ID" value="KHD99092.1"/>
    <property type="molecule type" value="Genomic_DNA"/>
</dbReference>
<reference evidence="1 2" key="1">
    <citation type="journal article" date="2003" name="Int. J. Syst. Evol. Microbiol.">
        <title>Kocuria polaris sp. nov., an orange-pigmented psychrophilic bacterium isolated from an Antarctic cyanobacterial mat sample.</title>
        <authorList>
            <person name="Reddy G.S."/>
            <person name="Prakash J.S."/>
            <person name="Prabahar V."/>
            <person name="Matsumoto G.I."/>
            <person name="Stackebrandt E."/>
            <person name="Shivaji S."/>
        </authorList>
    </citation>
    <scope>NUCLEOTIDE SEQUENCE [LARGE SCALE GENOMIC DNA]</scope>
    <source>
        <strain evidence="1 2">CMS 76or</strain>
    </source>
</reference>
<dbReference type="AlphaFoldDB" id="A0A0A6YDF4"/>
<protein>
    <submittedName>
        <fullName evidence="1">Uncharacterized protein</fullName>
    </submittedName>
</protein>
<name>A0A0A6YDF4_KOCRO</name>
<sequence length="248" mass="26917">MRLRSITTGTIATVLVVGLLGTPAAATRIETPIPAPEIGQEFAEVSFAVVGDMDVVVGETVEATDLEKVGVEEGVAEAVLEEPETVPELLLPEEAALPSDQPVLQSQQQFVASTVAAPRVMVAAANAPVLYSWLDRDSRTVTLRSNINTKIVNTHNVNYRVARATTKYPQYKWFVSGSKYNYSTPVNEVRCSGILWWRTCKVVRTVTVMAGVDFRTNTSDGRPFGVTTTYCQGYAGACPDFVKNALNI</sequence>
<dbReference type="OrthoDB" id="4227459at2"/>
<dbReference type="Proteomes" id="UP000030466">
    <property type="component" value="Unassembled WGS sequence"/>
</dbReference>
<organism evidence="1 2">
    <name type="scientific">Kocuria rosea subsp. polaris</name>
    <dbReference type="NCBI Taxonomy" id="136273"/>
    <lineage>
        <taxon>Bacteria</taxon>
        <taxon>Bacillati</taxon>
        <taxon>Actinomycetota</taxon>
        <taxon>Actinomycetes</taxon>
        <taxon>Micrococcales</taxon>
        <taxon>Micrococcaceae</taxon>
        <taxon>Kocuria</taxon>
    </lineage>
</organism>
<dbReference type="RefSeq" id="WP_035923682.1">
    <property type="nucleotide sequence ID" value="NZ_JSUH01000001.1"/>
</dbReference>
<evidence type="ECO:0000313" key="2">
    <source>
        <dbReference type="Proteomes" id="UP000030466"/>
    </source>
</evidence>
<evidence type="ECO:0000313" key="1">
    <source>
        <dbReference type="EMBL" id="KHD99092.1"/>
    </source>
</evidence>
<proteinExistence type="predicted"/>
<accession>A0A0A6YDF4</accession>
<comment type="caution">
    <text evidence="1">The sequence shown here is derived from an EMBL/GenBank/DDBJ whole genome shotgun (WGS) entry which is preliminary data.</text>
</comment>
<keyword evidence="2" id="KW-1185">Reference proteome</keyword>
<gene>
    <name evidence="1" type="ORF">GY22_01925</name>
</gene>